<keyword evidence="9" id="KW-0175">Coiled coil</keyword>
<keyword evidence="4 8" id="KW-0378">Hydrolase</keyword>
<evidence type="ECO:0000256" key="3">
    <source>
        <dbReference type="ARBA" id="ARBA00022763"/>
    </source>
</evidence>
<evidence type="ECO:0000313" key="11">
    <source>
        <dbReference type="Proteomes" id="UP000219374"/>
    </source>
</evidence>
<keyword evidence="3" id="KW-0227">DNA damage</keyword>
<evidence type="ECO:0000256" key="6">
    <source>
        <dbReference type="ARBA" id="ARBA00023125"/>
    </source>
</evidence>
<comment type="similarity">
    <text evidence="1 8">Belongs to the SOS response-associated peptidase family.</text>
</comment>
<dbReference type="SUPFAM" id="SSF143081">
    <property type="entry name" value="BB1717-like"/>
    <property type="match status" value="1"/>
</dbReference>
<sequence length="341" mass="39297">MCYSAMIQADYDRFCRLHGAIMSLEDFAANVWDAPNRERKRKDRRRMPKAIEDWFLRPQRESLGQEIGEAIREARAQEQAELASDLVDQVERKALNEAKLATKPTKTAAEEVRKASNKITQLERRIADAERVQLLPRDYRFFPQWWLPVLVMEGGQLVLKPMRYMLRKPGSPASSDWIEAKALANGKKTPRRLSGTYNARRDNLTRWWQDQFGHKHGVVLIDSFFENVSLHKVEGRELAPGEPDVGVEVQFTPEPREPMLIACIWDHWEGAEEDPFDSFAFITDDPPPEVAAAGHDRIPIRLQLDNLMPWLTPQGRTVKELQAILDSRPEAFYCHEISRAA</sequence>
<keyword evidence="7" id="KW-0456">Lyase</keyword>
<dbReference type="InterPro" id="IPR036590">
    <property type="entry name" value="SRAP-like"/>
</dbReference>
<dbReference type="Proteomes" id="UP000219374">
    <property type="component" value="Unassembled WGS sequence"/>
</dbReference>
<organism evidence="10 11">
    <name type="scientific">Pseudoxanthomonas wuyuanensis</name>
    <dbReference type="NCBI Taxonomy" id="1073196"/>
    <lineage>
        <taxon>Bacteria</taxon>
        <taxon>Pseudomonadati</taxon>
        <taxon>Pseudomonadota</taxon>
        <taxon>Gammaproteobacteria</taxon>
        <taxon>Lysobacterales</taxon>
        <taxon>Lysobacteraceae</taxon>
        <taxon>Pseudoxanthomonas</taxon>
    </lineage>
</organism>
<reference evidence="10 11" key="1">
    <citation type="submission" date="2017-09" db="EMBL/GenBank/DDBJ databases">
        <authorList>
            <person name="Ehlers B."/>
            <person name="Leendertz F.H."/>
        </authorList>
    </citation>
    <scope>NUCLEOTIDE SEQUENCE [LARGE SCALE GENOMIC DNA]</scope>
    <source>
        <strain evidence="10 11">CGMCC 1.10978</strain>
    </source>
</reference>
<keyword evidence="6" id="KW-0238">DNA-binding</keyword>
<evidence type="ECO:0000256" key="2">
    <source>
        <dbReference type="ARBA" id="ARBA00022670"/>
    </source>
</evidence>
<protein>
    <recommendedName>
        <fullName evidence="8">Abasic site processing protein</fullName>
        <ecNumber evidence="8">3.4.-.-</ecNumber>
    </recommendedName>
</protein>
<dbReference type="PANTHER" id="PTHR13604">
    <property type="entry name" value="DC12-RELATED"/>
    <property type="match status" value="1"/>
</dbReference>
<dbReference type="EC" id="3.4.-.-" evidence="8"/>
<dbReference type="Pfam" id="PF02586">
    <property type="entry name" value="SRAP"/>
    <property type="match status" value="1"/>
</dbReference>
<feature type="coiled-coil region" evidence="9">
    <location>
        <begin position="73"/>
        <end position="132"/>
    </location>
</feature>
<evidence type="ECO:0000256" key="1">
    <source>
        <dbReference type="ARBA" id="ARBA00008136"/>
    </source>
</evidence>
<name>A0A286D4X9_9GAMM</name>
<dbReference type="EMBL" id="OCND01000002">
    <property type="protein sequence ID" value="SOD53708.1"/>
    <property type="molecule type" value="Genomic_DNA"/>
</dbReference>
<evidence type="ECO:0000256" key="9">
    <source>
        <dbReference type="SAM" id="Coils"/>
    </source>
</evidence>
<dbReference type="PANTHER" id="PTHR13604:SF0">
    <property type="entry name" value="ABASIC SITE PROCESSING PROTEIN HMCES"/>
    <property type="match status" value="1"/>
</dbReference>
<evidence type="ECO:0000313" key="10">
    <source>
        <dbReference type="EMBL" id="SOD53708.1"/>
    </source>
</evidence>
<gene>
    <name evidence="10" type="ORF">SAMN06296416_102548</name>
</gene>
<dbReference type="OrthoDB" id="107650at2"/>
<dbReference type="GO" id="GO:0003697">
    <property type="term" value="F:single-stranded DNA binding"/>
    <property type="evidence" value="ECO:0007669"/>
    <property type="project" value="InterPro"/>
</dbReference>
<dbReference type="Gene3D" id="3.90.1680.10">
    <property type="entry name" value="SOS response associated peptidase-like"/>
    <property type="match status" value="1"/>
</dbReference>
<accession>A0A286D4X9</accession>
<proteinExistence type="inferred from homology"/>
<keyword evidence="5" id="KW-0190">Covalent protein-DNA linkage</keyword>
<dbReference type="GO" id="GO:0106300">
    <property type="term" value="P:protein-DNA covalent cross-linking repair"/>
    <property type="evidence" value="ECO:0007669"/>
    <property type="project" value="InterPro"/>
</dbReference>
<evidence type="ECO:0000256" key="4">
    <source>
        <dbReference type="ARBA" id="ARBA00022801"/>
    </source>
</evidence>
<evidence type="ECO:0000256" key="7">
    <source>
        <dbReference type="ARBA" id="ARBA00023239"/>
    </source>
</evidence>
<evidence type="ECO:0000256" key="8">
    <source>
        <dbReference type="RuleBase" id="RU364100"/>
    </source>
</evidence>
<dbReference type="GO" id="GO:0006508">
    <property type="term" value="P:proteolysis"/>
    <property type="evidence" value="ECO:0007669"/>
    <property type="project" value="UniProtKB-KW"/>
</dbReference>
<dbReference type="InterPro" id="IPR003738">
    <property type="entry name" value="SRAP"/>
</dbReference>
<dbReference type="AlphaFoldDB" id="A0A286D4X9"/>
<keyword evidence="11" id="KW-1185">Reference proteome</keyword>
<evidence type="ECO:0000256" key="5">
    <source>
        <dbReference type="ARBA" id="ARBA00023124"/>
    </source>
</evidence>
<dbReference type="GO" id="GO:0008233">
    <property type="term" value="F:peptidase activity"/>
    <property type="evidence" value="ECO:0007669"/>
    <property type="project" value="UniProtKB-KW"/>
</dbReference>
<keyword evidence="2 8" id="KW-0645">Protease</keyword>
<dbReference type="GO" id="GO:0016829">
    <property type="term" value="F:lyase activity"/>
    <property type="evidence" value="ECO:0007669"/>
    <property type="project" value="UniProtKB-KW"/>
</dbReference>